<sequence length="72" mass="7776">MGKYPSEPPSNPAGDSHSIALVTTHAPIRGKRSSSTFRFSSLSSNRESLPSEQAQFLAVFSVGYGAKKRSEF</sequence>
<dbReference type="Proteomes" id="UP000274822">
    <property type="component" value="Unassembled WGS sequence"/>
</dbReference>
<proteinExistence type="predicted"/>
<reference evidence="1 2" key="1">
    <citation type="journal article" date="2018" name="New Phytol.">
        <title>Phylogenomics of Endogonaceae and evolution of mycorrhizas within Mucoromycota.</title>
        <authorList>
            <person name="Chang Y."/>
            <person name="Desiro A."/>
            <person name="Na H."/>
            <person name="Sandor L."/>
            <person name="Lipzen A."/>
            <person name="Clum A."/>
            <person name="Barry K."/>
            <person name="Grigoriev I.V."/>
            <person name="Martin F.M."/>
            <person name="Stajich J.E."/>
            <person name="Smith M.E."/>
            <person name="Bonito G."/>
            <person name="Spatafora J.W."/>
        </authorList>
    </citation>
    <scope>NUCLEOTIDE SEQUENCE [LARGE SCALE GENOMIC DNA]</scope>
    <source>
        <strain evidence="1 2">AD002</strain>
    </source>
</reference>
<evidence type="ECO:0000313" key="1">
    <source>
        <dbReference type="EMBL" id="RUS34128.1"/>
    </source>
</evidence>
<dbReference type="EMBL" id="RBNJ01000721">
    <property type="protein sequence ID" value="RUS34128.1"/>
    <property type="molecule type" value="Genomic_DNA"/>
</dbReference>
<dbReference type="AlphaFoldDB" id="A0A433QWJ8"/>
<accession>A0A433QWJ8</accession>
<name>A0A433QWJ8_9FUNG</name>
<comment type="caution">
    <text evidence="1">The sequence shown here is derived from an EMBL/GenBank/DDBJ whole genome shotgun (WGS) entry which is preliminary data.</text>
</comment>
<organism evidence="1 2">
    <name type="scientific">Jimgerdemannia flammicorona</name>
    <dbReference type="NCBI Taxonomy" id="994334"/>
    <lineage>
        <taxon>Eukaryota</taxon>
        <taxon>Fungi</taxon>
        <taxon>Fungi incertae sedis</taxon>
        <taxon>Mucoromycota</taxon>
        <taxon>Mucoromycotina</taxon>
        <taxon>Endogonomycetes</taxon>
        <taxon>Endogonales</taxon>
        <taxon>Endogonaceae</taxon>
        <taxon>Jimgerdemannia</taxon>
    </lineage>
</organism>
<gene>
    <name evidence="1" type="ORF">BC938DRAFT_482324</name>
</gene>
<protein>
    <submittedName>
        <fullName evidence="1">Uncharacterized protein</fullName>
    </submittedName>
</protein>
<keyword evidence="2" id="KW-1185">Reference proteome</keyword>
<evidence type="ECO:0000313" key="2">
    <source>
        <dbReference type="Proteomes" id="UP000274822"/>
    </source>
</evidence>